<dbReference type="eggNOG" id="COG1595">
    <property type="taxonomic scope" value="Bacteria"/>
</dbReference>
<dbReference type="KEGG" id="nbr:O3I_024650"/>
<evidence type="ECO:0000256" key="2">
    <source>
        <dbReference type="ARBA" id="ARBA00023015"/>
    </source>
</evidence>
<dbReference type="GO" id="GO:0016987">
    <property type="term" value="F:sigma factor activity"/>
    <property type="evidence" value="ECO:0007669"/>
    <property type="project" value="UniProtKB-KW"/>
</dbReference>
<evidence type="ECO:0000256" key="4">
    <source>
        <dbReference type="ARBA" id="ARBA00023125"/>
    </source>
</evidence>
<evidence type="ECO:0000313" key="7">
    <source>
        <dbReference type="EMBL" id="AFU02883.1"/>
    </source>
</evidence>
<dbReference type="Proteomes" id="UP000006304">
    <property type="component" value="Chromosome"/>
</dbReference>
<name>K0ESW8_NOCB7</name>
<dbReference type="AlphaFoldDB" id="K0ESW8"/>
<keyword evidence="8" id="KW-1185">Reference proteome</keyword>
<dbReference type="GO" id="GO:0003677">
    <property type="term" value="F:DNA binding"/>
    <property type="evidence" value="ECO:0007669"/>
    <property type="project" value="UniProtKB-KW"/>
</dbReference>
<dbReference type="InterPro" id="IPR036388">
    <property type="entry name" value="WH-like_DNA-bd_sf"/>
</dbReference>
<dbReference type="InterPro" id="IPR000792">
    <property type="entry name" value="Tscrpt_reg_LuxR_C"/>
</dbReference>
<keyword evidence="4" id="KW-0238">DNA-binding</keyword>
<dbReference type="SUPFAM" id="SSF88659">
    <property type="entry name" value="Sigma3 and sigma4 domains of RNA polymerase sigma factors"/>
    <property type="match status" value="1"/>
</dbReference>
<sequence>MAWRQRSKSEALVDDYLDTDIPLMPGATLRQDPLQRVLENDDLKRFMRVLDHILTETQYRVAMMAWELGLPDAEIAQVLDCTVSTVHSHKSRARKKIEAMMNRTEAKIAFDSAEDLVEVIAEHRQTAGEATGTRAEGVRPA</sequence>
<evidence type="ECO:0000256" key="3">
    <source>
        <dbReference type="ARBA" id="ARBA00023082"/>
    </source>
</evidence>
<dbReference type="InterPro" id="IPR013249">
    <property type="entry name" value="RNA_pol_sigma70_r4_t2"/>
</dbReference>
<dbReference type="InterPro" id="IPR013324">
    <property type="entry name" value="RNA_pol_sigma_r3/r4-like"/>
</dbReference>
<reference evidence="7 8" key="1">
    <citation type="journal article" date="2012" name="J. Bacteriol.">
        <title>Complete genome sequence of Nocardia brasiliensis HUJEG-1.</title>
        <authorList>
            <person name="Vera-Cabrera L."/>
            <person name="Ortiz-Lopez R."/>
            <person name="Elizondo-Gonzalez R."/>
            <person name="Perez-Maya A.A."/>
            <person name="Ocampo-Candiani J."/>
        </authorList>
    </citation>
    <scope>NUCLEOTIDE SEQUENCE [LARGE SCALE GENOMIC DNA]</scope>
    <source>
        <strain evidence="8">ATCC 700358</strain>
    </source>
</reference>
<dbReference type="Pfam" id="PF08281">
    <property type="entry name" value="Sigma70_r4_2"/>
    <property type="match status" value="1"/>
</dbReference>
<evidence type="ECO:0000313" key="8">
    <source>
        <dbReference type="Proteomes" id="UP000006304"/>
    </source>
</evidence>
<dbReference type="SMART" id="SM00421">
    <property type="entry name" value="HTH_LUXR"/>
    <property type="match status" value="1"/>
</dbReference>
<protein>
    <recommendedName>
        <fullName evidence="6">HTH luxR-type domain-containing protein</fullName>
    </recommendedName>
</protein>
<proteinExistence type="inferred from homology"/>
<organism evidence="7 8">
    <name type="scientific">Nocardia brasiliensis (strain ATCC 700358 / HUJEG-1)</name>
    <dbReference type="NCBI Taxonomy" id="1133849"/>
    <lineage>
        <taxon>Bacteria</taxon>
        <taxon>Bacillati</taxon>
        <taxon>Actinomycetota</taxon>
        <taxon>Actinomycetes</taxon>
        <taxon>Mycobacteriales</taxon>
        <taxon>Nocardiaceae</taxon>
        <taxon>Nocardia</taxon>
    </lineage>
</organism>
<dbReference type="GO" id="GO:0006352">
    <property type="term" value="P:DNA-templated transcription initiation"/>
    <property type="evidence" value="ECO:0007669"/>
    <property type="project" value="InterPro"/>
</dbReference>
<comment type="similarity">
    <text evidence="1">Belongs to the sigma-70 factor family. ECF subfamily.</text>
</comment>
<dbReference type="EMBL" id="CP003876">
    <property type="protein sequence ID" value="AFU02883.1"/>
    <property type="molecule type" value="Genomic_DNA"/>
</dbReference>
<dbReference type="HOGENOM" id="CLU_1823339_0_0_11"/>
<dbReference type="Gene3D" id="1.10.10.10">
    <property type="entry name" value="Winged helix-like DNA-binding domain superfamily/Winged helix DNA-binding domain"/>
    <property type="match status" value="1"/>
</dbReference>
<evidence type="ECO:0000256" key="5">
    <source>
        <dbReference type="ARBA" id="ARBA00023163"/>
    </source>
</evidence>
<keyword evidence="5" id="KW-0804">Transcription</keyword>
<keyword evidence="2" id="KW-0805">Transcription regulation</keyword>
<evidence type="ECO:0000256" key="1">
    <source>
        <dbReference type="ARBA" id="ARBA00010641"/>
    </source>
</evidence>
<accession>K0ESW8</accession>
<gene>
    <name evidence="7" type="ORF">O3I_024650</name>
</gene>
<feature type="domain" description="HTH luxR-type" evidence="6">
    <location>
        <begin position="51"/>
        <end position="110"/>
    </location>
</feature>
<evidence type="ECO:0000259" key="6">
    <source>
        <dbReference type="SMART" id="SM00421"/>
    </source>
</evidence>
<keyword evidence="3" id="KW-0731">Sigma factor</keyword>